<dbReference type="PANTHER" id="PTHR47024">
    <property type="entry name" value="BIOFILM ABSENT ON HEAD (AFTER YERSINIA EXPOSURE)-RELATED"/>
    <property type="match status" value="1"/>
</dbReference>
<keyword evidence="3 6" id="KW-0328">Glycosyltransferase</keyword>
<dbReference type="PANTHER" id="PTHR47024:SF1">
    <property type="entry name" value="GLYCOSYLTRANSFERASE FAMILY 92 PROTEIN"/>
    <property type="match status" value="1"/>
</dbReference>
<comment type="similarity">
    <text evidence="2 6">Belongs to the glycosyltransferase 92 family.</text>
</comment>
<dbReference type="EC" id="2.4.1.-" evidence="6"/>
<evidence type="ECO:0000256" key="4">
    <source>
        <dbReference type="ARBA" id="ARBA00022679"/>
    </source>
</evidence>
<dbReference type="Proteomes" id="UP000095287">
    <property type="component" value="Unplaced"/>
</dbReference>
<evidence type="ECO:0000313" key="7">
    <source>
        <dbReference type="Proteomes" id="UP000095287"/>
    </source>
</evidence>
<keyword evidence="4 6" id="KW-0808">Transferase</keyword>
<evidence type="ECO:0000256" key="1">
    <source>
        <dbReference type="ARBA" id="ARBA00004167"/>
    </source>
</evidence>
<evidence type="ECO:0000256" key="2">
    <source>
        <dbReference type="ARBA" id="ARBA00007647"/>
    </source>
</evidence>
<organism evidence="7 8">
    <name type="scientific">Steinernema glaseri</name>
    <dbReference type="NCBI Taxonomy" id="37863"/>
    <lineage>
        <taxon>Eukaryota</taxon>
        <taxon>Metazoa</taxon>
        <taxon>Ecdysozoa</taxon>
        <taxon>Nematoda</taxon>
        <taxon>Chromadorea</taxon>
        <taxon>Rhabditida</taxon>
        <taxon>Tylenchina</taxon>
        <taxon>Panagrolaimomorpha</taxon>
        <taxon>Strongyloidoidea</taxon>
        <taxon>Steinernematidae</taxon>
        <taxon>Steinernema</taxon>
    </lineage>
</organism>
<dbReference type="AlphaFoldDB" id="A0A1I7Z737"/>
<evidence type="ECO:0000256" key="3">
    <source>
        <dbReference type="ARBA" id="ARBA00022676"/>
    </source>
</evidence>
<dbReference type="GO" id="GO:0016020">
    <property type="term" value="C:membrane"/>
    <property type="evidence" value="ECO:0007669"/>
    <property type="project" value="UniProtKB-SubCell"/>
</dbReference>
<keyword evidence="7" id="KW-1185">Reference proteome</keyword>
<evidence type="ECO:0000313" key="8">
    <source>
        <dbReference type="WBParaSite" id="L893_g23436.t1"/>
    </source>
</evidence>
<keyword evidence="5" id="KW-0472">Membrane</keyword>
<accession>A0A1I7Z737</accession>
<proteinExistence type="inferred from homology"/>
<name>A0A1I7Z737_9BILA</name>
<dbReference type="InterPro" id="IPR008166">
    <property type="entry name" value="Glyco_transf_92"/>
</dbReference>
<comment type="subcellular location">
    <subcellularLocation>
        <location evidence="1">Membrane</location>
        <topology evidence="1">Single-pass membrane protein</topology>
    </subcellularLocation>
</comment>
<reference evidence="8" key="1">
    <citation type="submission" date="2016-11" db="UniProtKB">
        <authorList>
            <consortium name="WormBaseParasite"/>
        </authorList>
    </citation>
    <scope>IDENTIFICATION</scope>
</reference>
<dbReference type="Pfam" id="PF01697">
    <property type="entry name" value="Glyco_transf_92"/>
    <property type="match status" value="1"/>
</dbReference>
<dbReference type="WBParaSite" id="L893_g23436.t1">
    <property type="protein sequence ID" value="L893_g23436.t1"/>
    <property type="gene ID" value="L893_g23436"/>
</dbReference>
<evidence type="ECO:0000256" key="5">
    <source>
        <dbReference type="ARBA" id="ARBA00023136"/>
    </source>
</evidence>
<dbReference type="GO" id="GO:0016757">
    <property type="term" value="F:glycosyltransferase activity"/>
    <property type="evidence" value="ECO:0007669"/>
    <property type="project" value="UniProtKB-UniRule"/>
</dbReference>
<evidence type="ECO:0000256" key="6">
    <source>
        <dbReference type="RuleBase" id="RU366017"/>
    </source>
</evidence>
<sequence length="206" mass="23744">MIRPSCVIITLLVIFVVLNCLYYNCTVYEQEWQLFSYPTVFEGVFPLMVYTAYYHYLSNQSVGFSLIGYSYCRSKEEMTRLDIGGAIFLLRNDPLLGACPGHTGCDVGPYRLYAEIPAHITLPDKVKLITERTSIKAPVQRTVFGKRTTGFVACVSQLYWFNNWVRVVEFIEIYRSQDVEHFYIYVASVSTKVYSVLKYYEGLVST</sequence>
<protein>
    <recommendedName>
        <fullName evidence="6">Glycosyltransferase family 92 protein</fullName>
        <ecNumber evidence="6">2.4.1.-</ecNumber>
    </recommendedName>
</protein>